<dbReference type="Proteomes" id="UP000779508">
    <property type="component" value="Unassembled WGS sequence"/>
</dbReference>
<evidence type="ECO:0000313" key="2">
    <source>
        <dbReference type="Proteomes" id="UP000779508"/>
    </source>
</evidence>
<protein>
    <submittedName>
        <fullName evidence="1">Uncharacterized protein</fullName>
    </submittedName>
</protein>
<organism evidence="1 2">
    <name type="scientific">Alkaliphilus flagellatus</name>
    <dbReference type="NCBI Taxonomy" id="2841507"/>
    <lineage>
        <taxon>Bacteria</taxon>
        <taxon>Bacillati</taxon>
        <taxon>Bacillota</taxon>
        <taxon>Clostridia</taxon>
        <taxon>Peptostreptococcales</taxon>
        <taxon>Natronincolaceae</taxon>
        <taxon>Alkaliphilus</taxon>
    </lineage>
</organism>
<evidence type="ECO:0000313" key="1">
    <source>
        <dbReference type="EMBL" id="MBU5675001.1"/>
    </source>
</evidence>
<gene>
    <name evidence="1" type="ORF">KQI88_01040</name>
</gene>
<dbReference type="RefSeq" id="WP_216414510.1">
    <property type="nucleotide sequence ID" value="NZ_JAHLQK010000001.1"/>
</dbReference>
<proteinExistence type="predicted"/>
<dbReference type="EMBL" id="JAHLQK010000001">
    <property type="protein sequence ID" value="MBU5675001.1"/>
    <property type="molecule type" value="Genomic_DNA"/>
</dbReference>
<sequence>MTRILIFMVVTLFLYIFFLKYHHISLCPRCGSNKVTIENLDNYKLFTCHTCRFSYKDYYLFFNLTPINEQLDIEFIQQDEDNDEDDIEE</sequence>
<name>A0ABS6G0Z8_9FIRM</name>
<keyword evidence="2" id="KW-1185">Reference proteome</keyword>
<comment type="caution">
    <text evidence="1">The sequence shown here is derived from an EMBL/GenBank/DDBJ whole genome shotgun (WGS) entry which is preliminary data.</text>
</comment>
<reference evidence="1 2" key="1">
    <citation type="submission" date="2021-06" db="EMBL/GenBank/DDBJ databases">
        <authorList>
            <person name="Sun Q."/>
            <person name="Li D."/>
        </authorList>
    </citation>
    <scope>NUCLEOTIDE SEQUENCE [LARGE SCALE GENOMIC DNA]</scope>
    <source>
        <strain evidence="1 2">MSJ-5</strain>
    </source>
</reference>
<accession>A0ABS6G0Z8</accession>